<proteinExistence type="predicted"/>
<gene>
    <name evidence="1" type="ORF">ELAC_1588</name>
</gene>
<organism evidence="1 2">
    <name type="scientific">Estrella lausannensis</name>
    <dbReference type="NCBI Taxonomy" id="483423"/>
    <lineage>
        <taxon>Bacteria</taxon>
        <taxon>Pseudomonadati</taxon>
        <taxon>Chlamydiota</taxon>
        <taxon>Chlamydiia</taxon>
        <taxon>Parachlamydiales</taxon>
        <taxon>Candidatus Criblamydiaceae</taxon>
        <taxon>Estrella</taxon>
    </lineage>
</organism>
<sequence length="473" mass="52966">MLKIIPKSIDWGEVGRSGFEKKFQSDPAVFMHRLTEAIPHQLLNAEWLNLHHITTKQHQYRLISVVLTAAINAQTTDSTSRFIRTLAQAGVFSSLPPLDTKSCFFKLDPPKEKGMNDPCRILGETLSYCIQKGDETVASLLIDEITLNNELFLLKACRHNLPQIVTKIASRLSEETKAATFTHGLVLCCEKGALETLKTLLSLGANPLSDHNGVYPVHAACKNLESDCLNALLPYLNETGLNAREEMTGHTPLQVLFTRLERSYDMEQRARDNLKTLSMASLILAHGADPSAPFGLESSILHDLCGRWSVFPSEVAFVKLLIDAGLNPTSPGRRGSPINRLFQSQPAGGAELFKLLLMKGETPYWTKDQNITWIEQFFCRKTTRFLDEFFLSYSATLSNLFLAAAGYADFVAAVKESAQKIVEDCRQKEKNPLELAWIMQQPTIEDTAKSTLSAPEINELEEEMELHFPHRFL</sequence>
<evidence type="ECO:0008006" key="3">
    <source>
        <dbReference type="Google" id="ProtNLM"/>
    </source>
</evidence>
<dbReference type="EMBL" id="CWGJ01000025">
    <property type="protein sequence ID" value="CRX38916.1"/>
    <property type="molecule type" value="Genomic_DNA"/>
</dbReference>
<reference evidence="2" key="1">
    <citation type="submission" date="2015-06" db="EMBL/GenBank/DDBJ databases">
        <authorList>
            <person name="Bertelli C."/>
        </authorList>
    </citation>
    <scope>NUCLEOTIDE SEQUENCE [LARGE SCALE GENOMIC DNA]</scope>
    <source>
        <strain evidence="2">CRIB-30</strain>
    </source>
</reference>
<evidence type="ECO:0000313" key="1">
    <source>
        <dbReference type="EMBL" id="CRX38916.1"/>
    </source>
</evidence>
<dbReference type="AlphaFoldDB" id="A0A0H5DQI5"/>
<dbReference type="SUPFAM" id="SSF48403">
    <property type="entry name" value="Ankyrin repeat"/>
    <property type="match status" value="1"/>
</dbReference>
<protein>
    <recommendedName>
        <fullName evidence="3">Ankyrin repeat-containing protein</fullName>
    </recommendedName>
</protein>
<accession>A0A0H5DQI5</accession>
<evidence type="ECO:0000313" key="2">
    <source>
        <dbReference type="Proteomes" id="UP000220251"/>
    </source>
</evidence>
<name>A0A0H5DQI5_9BACT</name>
<dbReference type="Proteomes" id="UP000220251">
    <property type="component" value="Unassembled WGS sequence"/>
</dbReference>
<dbReference type="Gene3D" id="1.25.40.20">
    <property type="entry name" value="Ankyrin repeat-containing domain"/>
    <property type="match status" value="2"/>
</dbReference>
<dbReference type="InterPro" id="IPR036770">
    <property type="entry name" value="Ankyrin_rpt-contain_sf"/>
</dbReference>
<dbReference type="RefSeq" id="WP_098038777.1">
    <property type="nucleotide sequence ID" value="NZ_CWGJ01000025.1"/>
</dbReference>
<keyword evidence="2" id="KW-1185">Reference proteome</keyword>